<keyword evidence="3" id="KW-0805">Transcription regulation</keyword>
<keyword evidence="7" id="KW-1185">Reference proteome</keyword>
<dbReference type="CDD" id="cd16442">
    <property type="entry name" value="BPL"/>
    <property type="match status" value="1"/>
</dbReference>
<dbReference type="EMBL" id="JXWY01000009">
    <property type="protein sequence ID" value="KIX91504.1"/>
    <property type="molecule type" value="Genomic_DNA"/>
</dbReference>
<evidence type="ECO:0000256" key="2">
    <source>
        <dbReference type="ARBA" id="ARBA00023267"/>
    </source>
</evidence>
<dbReference type="GO" id="GO:0004077">
    <property type="term" value="F:biotin--[biotin carboxyl-carrier protein] ligase activity"/>
    <property type="evidence" value="ECO:0007669"/>
    <property type="project" value="UniProtKB-UniRule"/>
</dbReference>
<dbReference type="Gene3D" id="2.30.30.100">
    <property type="match status" value="1"/>
</dbReference>
<sequence length="324" mass="37139">MSKYRDTILTLLTEAQPNYLSGQAIAEQLNISRMSVKKAIDQLKLDNVSIDSVHNKGHRLNAYPKTWHLGILQGLLKDQQLVETIQTFESVTSTQDIAKHALIDHSETMLILSDEQTAGKGRFKRQWQSAKGQGIWMSLVLRPNIPFSMLTTFNLFISLAICNTIQQYVDEKVAIKWPNDIYIGERKVCGFLTEMVANADGIEAVICGIGINVNQQLEDFDTSVPIQPTSIRLHRDTIVERYTFLHDLILQIEQRYQQFLVEPFSTIKDEYITVSNIWQRRLRFTEGQIQFYGKVIQIDDDGFLHVVDEEGNLHRLMSADIELP</sequence>
<dbReference type="SUPFAM" id="SSF55681">
    <property type="entry name" value="Class II aaRS and biotin synthetases"/>
    <property type="match status" value="1"/>
</dbReference>
<organism evidence="6 8">
    <name type="scientific">Staphylococcus microti</name>
    <dbReference type="NCBI Taxonomy" id="569857"/>
    <lineage>
        <taxon>Bacteria</taxon>
        <taxon>Bacillati</taxon>
        <taxon>Bacillota</taxon>
        <taxon>Bacilli</taxon>
        <taxon>Bacillales</taxon>
        <taxon>Staphylococcaceae</taxon>
        <taxon>Staphylococcus</taxon>
    </lineage>
</organism>
<dbReference type="RefSeq" id="WP_044358856.1">
    <property type="nucleotide sequence ID" value="NZ_JXWY01000009.1"/>
</dbReference>
<dbReference type="PANTHER" id="PTHR12835:SF5">
    <property type="entry name" value="BIOTIN--PROTEIN LIGASE"/>
    <property type="match status" value="1"/>
</dbReference>
<keyword evidence="3" id="KW-0067">ATP-binding</keyword>
<keyword evidence="1 3" id="KW-0436">Ligase</keyword>
<dbReference type="AlphaFoldDB" id="A0A0D6XRS4"/>
<feature type="DNA-binding region" description="H-T-H motif" evidence="3">
    <location>
        <begin position="22"/>
        <end position="41"/>
    </location>
</feature>
<dbReference type="GO" id="GO:0016740">
    <property type="term" value="F:transferase activity"/>
    <property type="evidence" value="ECO:0007669"/>
    <property type="project" value="UniProtKB-ARBA"/>
</dbReference>
<comment type="similarity">
    <text evidence="3">Belongs to the biotin--protein ligase family.</text>
</comment>
<name>A0A0D6XRS4_9STAP</name>
<dbReference type="Gene3D" id="1.10.10.10">
    <property type="entry name" value="Winged helix-like DNA-binding domain superfamily/Winged helix DNA-binding domain"/>
    <property type="match status" value="1"/>
</dbReference>
<dbReference type="PROSITE" id="PS51733">
    <property type="entry name" value="BPL_LPL_CATALYTIC"/>
    <property type="match status" value="1"/>
</dbReference>
<evidence type="ECO:0000259" key="4">
    <source>
        <dbReference type="PROSITE" id="PS51733"/>
    </source>
</evidence>
<dbReference type="InterPro" id="IPR045864">
    <property type="entry name" value="aa-tRNA-synth_II/BPL/LPL"/>
</dbReference>
<reference evidence="6 8" key="2">
    <citation type="submission" date="2018-06" db="EMBL/GenBank/DDBJ databases">
        <authorList>
            <consortium name="Pathogen Informatics"/>
            <person name="Doyle S."/>
        </authorList>
    </citation>
    <scope>NUCLEOTIDE SEQUENCE [LARGE SCALE GENOMIC DNA]</scope>
    <source>
        <strain evidence="6 8">NCTC13832</strain>
    </source>
</reference>
<dbReference type="EC" id="6.3.4.15" evidence="3"/>
<dbReference type="STRING" id="569857.TP70_01575"/>
<dbReference type="GO" id="GO:0005524">
    <property type="term" value="F:ATP binding"/>
    <property type="evidence" value="ECO:0007669"/>
    <property type="project" value="UniProtKB-UniRule"/>
</dbReference>
<protein>
    <recommendedName>
        <fullName evidence="3">Bifunctional ligase/repressor BirA</fullName>
    </recommendedName>
    <alternativeName>
        <fullName evidence="3">Biotin--[acetyl-CoA-carboxylase] ligase</fullName>
        <ecNumber evidence="3">6.3.4.15</ecNumber>
    </alternativeName>
    <alternativeName>
        <fullName evidence="3">Biotin--protein ligase</fullName>
    </alternativeName>
    <alternativeName>
        <fullName evidence="3">Biotin-[acetyl-CoA carboxylase] synthetase</fullName>
    </alternativeName>
</protein>
<dbReference type="InterPro" id="IPR036390">
    <property type="entry name" value="WH_DNA-bd_sf"/>
</dbReference>
<evidence type="ECO:0000256" key="3">
    <source>
        <dbReference type="HAMAP-Rule" id="MF_00978"/>
    </source>
</evidence>
<comment type="catalytic activity">
    <reaction evidence="3">
        <text>biotin + L-lysyl-[protein] + ATP = N(6)-biotinyl-L-lysyl-[protein] + AMP + diphosphate + H(+)</text>
        <dbReference type="Rhea" id="RHEA:11756"/>
        <dbReference type="Rhea" id="RHEA-COMP:9752"/>
        <dbReference type="Rhea" id="RHEA-COMP:10505"/>
        <dbReference type="ChEBI" id="CHEBI:15378"/>
        <dbReference type="ChEBI" id="CHEBI:29969"/>
        <dbReference type="ChEBI" id="CHEBI:30616"/>
        <dbReference type="ChEBI" id="CHEBI:33019"/>
        <dbReference type="ChEBI" id="CHEBI:57586"/>
        <dbReference type="ChEBI" id="CHEBI:83144"/>
        <dbReference type="ChEBI" id="CHEBI:456215"/>
        <dbReference type="EC" id="6.3.4.15"/>
    </reaction>
</comment>
<dbReference type="Pfam" id="PF08279">
    <property type="entry name" value="HTH_11"/>
    <property type="match status" value="1"/>
</dbReference>
<dbReference type="Proteomes" id="UP000254100">
    <property type="component" value="Unassembled WGS sequence"/>
</dbReference>
<evidence type="ECO:0000256" key="1">
    <source>
        <dbReference type="ARBA" id="ARBA00022598"/>
    </source>
</evidence>
<comment type="caution">
    <text evidence="3">Lacks conserved residue(s) required for the propagation of feature annotation.</text>
</comment>
<proteinExistence type="inferred from homology"/>
<keyword evidence="2 3" id="KW-0092">Biotin</keyword>
<evidence type="ECO:0000313" key="8">
    <source>
        <dbReference type="Proteomes" id="UP000254100"/>
    </source>
</evidence>
<dbReference type="InterPro" id="IPR030855">
    <property type="entry name" value="Bifunct_BirA"/>
</dbReference>
<reference evidence="5 7" key="1">
    <citation type="submission" date="2015-01" db="EMBL/GenBank/DDBJ databases">
        <authorList>
            <person name="Guo J."/>
        </authorList>
    </citation>
    <scope>NUCLEOTIDE SEQUENCE [LARGE SCALE GENOMIC DNA]</scope>
    <source>
        <strain evidence="5 7">DSM 22147</strain>
    </source>
</reference>
<keyword evidence="3" id="KW-0678">Repressor</keyword>
<dbReference type="Pfam" id="PF02237">
    <property type="entry name" value="BPL_C"/>
    <property type="match status" value="1"/>
</dbReference>
<dbReference type="OrthoDB" id="9807064at2"/>
<dbReference type="GO" id="GO:0009249">
    <property type="term" value="P:protein lipoylation"/>
    <property type="evidence" value="ECO:0007669"/>
    <property type="project" value="UniProtKB-ARBA"/>
</dbReference>
<dbReference type="NCBIfam" id="TIGR00121">
    <property type="entry name" value="birA_ligase"/>
    <property type="match status" value="1"/>
</dbReference>
<accession>A0A0D6XRS4</accession>
<dbReference type="EMBL" id="UHDT01000001">
    <property type="protein sequence ID" value="SUM57622.1"/>
    <property type="molecule type" value="Genomic_DNA"/>
</dbReference>
<dbReference type="Proteomes" id="UP000032366">
    <property type="component" value="Unassembled WGS sequence"/>
</dbReference>
<dbReference type="InterPro" id="IPR013196">
    <property type="entry name" value="HTH_11"/>
</dbReference>
<dbReference type="InterPro" id="IPR004408">
    <property type="entry name" value="Biotin_CoA_COase_ligase"/>
</dbReference>
<dbReference type="PANTHER" id="PTHR12835">
    <property type="entry name" value="BIOTIN PROTEIN LIGASE"/>
    <property type="match status" value="1"/>
</dbReference>
<keyword evidence="3" id="KW-0238">DNA-binding</keyword>
<evidence type="ECO:0000313" key="6">
    <source>
        <dbReference type="EMBL" id="SUM57622.1"/>
    </source>
</evidence>
<evidence type="ECO:0000313" key="7">
    <source>
        <dbReference type="Proteomes" id="UP000032366"/>
    </source>
</evidence>
<dbReference type="Gene3D" id="3.30.930.10">
    <property type="entry name" value="Bira Bifunctional Protein, Domain 2"/>
    <property type="match status" value="1"/>
</dbReference>
<gene>
    <name evidence="3 6" type="primary">birA</name>
    <name evidence="6" type="ORF">NCTC13832_01306</name>
    <name evidence="5" type="ORF">TP70_01575</name>
</gene>
<dbReference type="InterPro" id="IPR004143">
    <property type="entry name" value="BPL_LPL_catalytic"/>
</dbReference>
<evidence type="ECO:0000313" key="5">
    <source>
        <dbReference type="EMBL" id="KIX91504.1"/>
    </source>
</evidence>
<dbReference type="InterPro" id="IPR003142">
    <property type="entry name" value="BPL_C"/>
</dbReference>
<keyword evidence="3" id="KW-0547">Nucleotide-binding</keyword>
<keyword evidence="3" id="KW-0804">Transcription</keyword>
<dbReference type="InterPro" id="IPR036388">
    <property type="entry name" value="WH-like_DNA-bd_sf"/>
</dbReference>
<dbReference type="SUPFAM" id="SSF46785">
    <property type="entry name" value="Winged helix' DNA-binding domain"/>
    <property type="match status" value="1"/>
</dbReference>
<dbReference type="GO" id="GO:0005737">
    <property type="term" value="C:cytoplasm"/>
    <property type="evidence" value="ECO:0007669"/>
    <property type="project" value="TreeGrafter"/>
</dbReference>
<dbReference type="GO" id="GO:0006355">
    <property type="term" value="P:regulation of DNA-templated transcription"/>
    <property type="evidence" value="ECO:0007669"/>
    <property type="project" value="UniProtKB-UniRule"/>
</dbReference>
<feature type="binding site" evidence="3">
    <location>
        <position position="187"/>
    </location>
    <ligand>
        <name>biotin</name>
        <dbReference type="ChEBI" id="CHEBI:57586"/>
    </ligand>
</feature>
<feature type="binding site" evidence="3">
    <location>
        <position position="116"/>
    </location>
    <ligand>
        <name>biotin</name>
        <dbReference type="ChEBI" id="CHEBI:57586"/>
    </ligand>
</feature>
<dbReference type="HAMAP" id="MF_00978">
    <property type="entry name" value="Bifunct_BirA"/>
    <property type="match status" value="1"/>
</dbReference>
<comment type="function">
    <text evidence="3">Acts both as a biotin--[acetyl-CoA-carboxylase] ligase and a repressor.</text>
</comment>
<feature type="domain" description="BPL/LPL catalytic" evidence="4">
    <location>
        <begin position="76"/>
        <end position="260"/>
    </location>
</feature>
<dbReference type="Pfam" id="PF03099">
    <property type="entry name" value="BPL_LplA_LipB"/>
    <property type="match status" value="1"/>
</dbReference>
<dbReference type="GO" id="GO:0003677">
    <property type="term" value="F:DNA binding"/>
    <property type="evidence" value="ECO:0007669"/>
    <property type="project" value="UniProtKB-UniRule"/>
</dbReference>